<dbReference type="PANTHER" id="PTHR46696:SF6">
    <property type="entry name" value="P450, PUTATIVE (EUROFUNG)-RELATED"/>
    <property type="match status" value="1"/>
</dbReference>
<dbReference type="PANTHER" id="PTHR46696">
    <property type="entry name" value="P450, PUTATIVE (EUROFUNG)-RELATED"/>
    <property type="match status" value="1"/>
</dbReference>
<evidence type="ECO:0000256" key="1">
    <source>
        <dbReference type="ARBA" id="ARBA00010617"/>
    </source>
</evidence>
<comment type="similarity">
    <text evidence="1 2">Belongs to the cytochrome P450 family.</text>
</comment>
<dbReference type="EMBL" id="MUXN01000002">
    <property type="protein sequence ID" value="OOC08158.1"/>
    <property type="molecule type" value="Genomic_DNA"/>
</dbReference>
<keyword evidence="4" id="KW-1185">Reference proteome</keyword>
<dbReference type="SUPFAM" id="SSF48264">
    <property type="entry name" value="Cytochrome P450"/>
    <property type="match status" value="1"/>
</dbReference>
<comment type="caution">
    <text evidence="3">The sequence shown here is derived from an EMBL/GenBank/DDBJ whole genome shotgun (WGS) entry which is preliminary data.</text>
</comment>
<dbReference type="PRINTS" id="PR00359">
    <property type="entry name" value="BP450"/>
</dbReference>
<dbReference type="InterPro" id="IPR002397">
    <property type="entry name" value="Cyt_P450_B"/>
</dbReference>
<evidence type="ECO:0008006" key="5">
    <source>
        <dbReference type="Google" id="ProtNLM"/>
    </source>
</evidence>
<evidence type="ECO:0000256" key="2">
    <source>
        <dbReference type="RuleBase" id="RU000461"/>
    </source>
</evidence>
<keyword evidence="2" id="KW-0408">Iron</keyword>
<dbReference type="PROSITE" id="PS00086">
    <property type="entry name" value="CYTOCHROME_P450"/>
    <property type="match status" value="1"/>
</dbReference>
<dbReference type="Proteomes" id="UP000188551">
    <property type="component" value="Unassembled WGS sequence"/>
</dbReference>
<reference evidence="3 4" key="1">
    <citation type="submission" date="2017-02" db="EMBL/GenBank/DDBJ databases">
        <title>Amycolatopsis azurea DSM 43854 draft genome.</title>
        <authorList>
            <person name="Mayilraj S."/>
        </authorList>
    </citation>
    <scope>NUCLEOTIDE SEQUENCE [LARGE SCALE GENOMIC DNA]</scope>
    <source>
        <strain evidence="3 4">DSM 43854</strain>
    </source>
</reference>
<dbReference type="Gene3D" id="1.10.630.10">
    <property type="entry name" value="Cytochrome P450"/>
    <property type="match status" value="1"/>
</dbReference>
<dbReference type="InterPro" id="IPR001128">
    <property type="entry name" value="Cyt_P450"/>
</dbReference>
<name>A0ABX3JK59_9PSEU</name>
<dbReference type="InterPro" id="IPR036396">
    <property type="entry name" value="Cyt_P450_sf"/>
</dbReference>
<evidence type="ECO:0000313" key="3">
    <source>
        <dbReference type="EMBL" id="OOC08158.1"/>
    </source>
</evidence>
<organism evidence="3 4">
    <name type="scientific">Amycolatopsis azurea DSM 43854</name>
    <dbReference type="NCBI Taxonomy" id="1238180"/>
    <lineage>
        <taxon>Bacteria</taxon>
        <taxon>Bacillati</taxon>
        <taxon>Actinomycetota</taxon>
        <taxon>Actinomycetes</taxon>
        <taxon>Pseudonocardiales</taxon>
        <taxon>Pseudonocardiaceae</taxon>
        <taxon>Amycolatopsis</taxon>
    </lineage>
</organism>
<protein>
    <recommendedName>
        <fullName evidence="5">Cytochrome P450</fullName>
    </recommendedName>
</protein>
<gene>
    <name evidence="3" type="ORF">B0293_04635</name>
</gene>
<accession>A0ABX3JK59</accession>
<keyword evidence="2" id="KW-0560">Oxidoreductase</keyword>
<dbReference type="Pfam" id="PF00067">
    <property type="entry name" value="p450"/>
    <property type="match status" value="1"/>
</dbReference>
<sequence>MPITEGSIKAQDHTHAWSRITEEVLRYHNNGPTNLPRIATSQVQLSRQKIEVGDPVLTSSLAAAWDSRAYHRPSSFDPKRRRRDSIWFGIGRHRCLGAQFAHRAVQAAISSFFCALAERSIETLDTLPQSVTRIKRESETNKVGFLFHPKSVMVRIT</sequence>
<dbReference type="InterPro" id="IPR017972">
    <property type="entry name" value="Cyt_P450_CS"/>
</dbReference>
<keyword evidence="2" id="KW-0503">Monooxygenase</keyword>
<keyword evidence="2" id="KW-0479">Metal-binding</keyword>
<evidence type="ECO:0000313" key="4">
    <source>
        <dbReference type="Proteomes" id="UP000188551"/>
    </source>
</evidence>
<proteinExistence type="inferred from homology"/>
<keyword evidence="2" id="KW-0349">Heme</keyword>